<name>A0A0D3C4C9_BRAOL</name>
<keyword evidence="2" id="KW-1185">Reference proteome</keyword>
<dbReference type="AlphaFoldDB" id="A0A0D3C4C9"/>
<dbReference type="Proteomes" id="UP000032141">
    <property type="component" value="Chromosome C4"/>
</dbReference>
<reference evidence="1" key="2">
    <citation type="submission" date="2015-03" db="UniProtKB">
        <authorList>
            <consortium name="EnsemblPlants"/>
        </authorList>
    </citation>
    <scope>IDENTIFICATION</scope>
</reference>
<sequence>MEKERLSTLWRWRKRDYRLSGDGERETIDSLEMEKERLSTLWRWRKRDYRLSGDGERETIDSLEMEKERLSTLWRWRKRDYRLSGDGERETIDSLEMEKERLSTLWRWRKRDYRLSGDGERETIDSLEMEKERLRLFNQRMLGKELDGMSYSELFVFSFEISGAIMKVVSMKKIKRDEEMGKTKRPRPSVNPRERARVRHRNCIDESGESIPCGFEALAQDYALQLETKVKEIVEDYFHVDSMDVEECVAVGVTRGYEILAPPRGDDHPVYVKHSVVALALFQSVVDRGGDVFVVLIVSNHRFLAEFFRLQSNDLEF</sequence>
<dbReference type="EnsemblPlants" id="Bo4g183470.1">
    <property type="protein sequence ID" value="Bo4g183470.1"/>
    <property type="gene ID" value="Bo4g183470"/>
</dbReference>
<dbReference type="HOGENOM" id="CLU_878112_0_0_1"/>
<accession>A0A0D3C4C9</accession>
<dbReference type="Gramene" id="Bo4g183470.1">
    <property type="protein sequence ID" value="Bo4g183470.1"/>
    <property type="gene ID" value="Bo4g183470"/>
</dbReference>
<protein>
    <submittedName>
        <fullName evidence="1">Uncharacterized protein</fullName>
    </submittedName>
</protein>
<evidence type="ECO:0000313" key="2">
    <source>
        <dbReference type="Proteomes" id="UP000032141"/>
    </source>
</evidence>
<organism evidence="1 2">
    <name type="scientific">Brassica oleracea var. oleracea</name>
    <dbReference type="NCBI Taxonomy" id="109376"/>
    <lineage>
        <taxon>Eukaryota</taxon>
        <taxon>Viridiplantae</taxon>
        <taxon>Streptophyta</taxon>
        <taxon>Embryophyta</taxon>
        <taxon>Tracheophyta</taxon>
        <taxon>Spermatophyta</taxon>
        <taxon>Magnoliopsida</taxon>
        <taxon>eudicotyledons</taxon>
        <taxon>Gunneridae</taxon>
        <taxon>Pentapetalae</taxon>
        <taxon>rosids</taxon>
        <taxon>malvids</taxon>
        <taxon>Brassicales</taxon>
        <taxon>Brassicaceae</taxon>
        <taxon>Brassiceae</taxon>
        <taxon>Brassica</taxon>
    </lineage>
</organism>
<evidence type="ECO:0000313" key="1">
    <source>
        <dbReference type="EnsemblPlants" id="Bo4g183470.1"/>
    </source>
</evidence>
<proteinExistence type="predicted"/>
<reference evidence="1 2" key="1">
    <citation type="journal article" date="2014" name="Genome Biol.">
        <title>Transcriptome and methylome profiling reveals relics of genome dominance in the mesopolyploid Brassica oleracea.</title>
        <authorList>
            <person name="Parkin I.A."/>
            <person name="Koh C."/>
            <person name="Tang H."/>
            <person name="Robinson S.J."/>
            <person name="Kagale S."/>
            <person name="Clarke W.E."/>
            <person name="Town C.D."/>
            <person name="Nixon J."/>
            <person name="Krishnakumar V."/>
            <person name="Bidwell S.L."/>
            <person name="Denoeud F."/>
            <person name="Belcram H."/>
            <person name="Links M.G."/>
            <person name="Just J."/>
            <person name="Clarke C."/>
            <person name="Bender T."/>
            <person name="Huebert T."/>
            <person name="Mason A.S."/>
            <person name="Pires J.C."/>
            <person name="Barker G."/>
            <person name="Moore J."/>
            <person name="Walley P.G."/>
            <person name="Manoli S."/>
            <person name="Batley J."/>
            <person name="Edwards D."/>
            <person name="Nelson M.N."/>
            <person name="Wang X."/>
            <person name="Paterson A.H."/>
            <person name="King G."/>
            <person name="Bancroft I."/>
            <person name="Chalhoub B."/>
            <person name="Sharpe A.G."/>
        </authorList>
    </citation>
    <scope>NUCLEOTIDE SEQUENCE</scope>
    <source>
        <strain evidence="1 2">cv. TO1000</strain>
    </source>
</reference>